<dbReference type="InterPro" id="IPR039498">
    <property type="entry name" value="NTP_transf_5"/>
</dbReference>
<dbReference type="Proteomes" id="UP000321089">
    <property type="component" value="Unassembled WGS sequence"/>
</dbReference>
<accession>A0A512TLN5</accession>
<evidence type="ECO:0000313" key="1">
    <source>
        <dbReference type="EMBL" id="GEQ21169.1"/>
    </source>
</evidence>
<name>A0A512TLN5_CLOBU</name>
<reference evidence="1 3" key="1">
    <citation type="submission" date="2019-07" db="EMBL/GenBank/DDBJ databases">
        <title>Whole genome shotgun sequence of Clostridium butyricum NBRC 3858.</title>
        <authorList>
            <person name="Hosoyama A."/>
            <person name="Uohara A."/>
            <person name="Ohji S."/>
            <person name="Ichikawa N."/>
        </authorList>
    </citation>
    <scope>NUCLEOTIDE SEQUENCE [LARGE SCALE GENOMIC DNA]</scope>
    <source>
        <strain evidence="1 3">NBRC 3858</strain>
    </source>
</reference>
<reference evidence="2 4" key="2">
    <citation type="submission" date="2020-01" db="EMBL/GenBank/DDBJ databases">
        <title>Genome sequence of a 1,3-propanediol producer, Clostridium butyricum S3.</title>
        <authorList>
            <person name="Zhou J."/>
        </authorList>
    </citation>
    <scope>NUCLEOTIDE SEQUENCE [LARGE SCALE GENOMIC DNA]</scope>
    <source>
        <strain evidence="2 4">S3</strain>
    </source>
</reference>
<organism evidence="1 3">
    <name type="scientific">Clostridium butyricum</name>
    <dbReference type="NCBI Taxonomy" id="1492"/>
    <lineage>
        <taxon>Bacteria</taxon>
        <taxon>Bacillati</taxon>
        <taxon>Bacillota</taxon>
        <taxon>Clostridia</taxon>
        <taxon>Eubacteriales</taxon>
        <taxon>Clostridiaceae</taxon>
        <taxon>Clostridium</taxon>
    </lineage>
</organism>
<sequence>METYQKILLDILKASIDNEKVIIYNTKLWNRIFEEACNHKIPSLIYYTLDKRAINKMEDGTLKAWKREVFFSNVMQIKFEEEIKTVLLKLKIKNIKVILLKGVVLRGLYPKTEFRTMGDVDILIRPEDYKSAKECLESLNYEESESRNNIHYEFKRSGYLEIEVHTKIINNDFIYENFNEFHKQIWEKSIKVKHSDIYYQTLCNEDFLLHLCFHMAIHTKLNGFGLRQLYDLAIFVKSNLENIDWIEFEKMAYKYKILKYSYGLMLLIEKIFNIKVIKKFKCNINIKERSLELLVDNIFKSGVYGKKLIKEEFSDLYKIHNNHKDNEFMIKKLIRFIFPKRYSLINEYGEKYLYLNKSIIFLPKAWINRIFYEFFKKYKLSELVYEINKALNIIRIRRKIINIFEIPS</sequence>
<dbReference type="Proteomes" id="UP000474042">
    <property type="component" value="Unassembled WGS sequence"/>
</dbReference>
<gene>
    <name evidence="1" type="ORF">CBU02nite_16750</name>
    <name evidence="2" type="ORF">GND98_004230</name>
</gene>
<evidence type="ECO:0000313" key="3">
    <source>
        <dbReference type="Proteomes" id="UP000321089"/>
    </source>
</evidence>
<dbReference type="EMBL" id="BKBC01000018">
    <property type="protein sequence ID" value="GEQ21169.1"/>
    <property type="molecule type" value="Genomic_DNA"/>
</dbReference>
<evidence type="ECO:0000313" key="2">
    <source>
        <dbReference type="EMBL" id="NAS17097.1"/>
    </source>
</evidence>
<evidence type="ECO:0008006" key="5">
    <source>
        <dbReference type="Google" id="ProtNLM"/>
    </source>
</evidence>
<dbReference type="EMBL" id="WOFV02000008">
    <property type="protein sequence ID" value="NAS17097.1"/>
    <property type="molecule type" value="Genomic_DNA"/>
</dbReference>
<dbReference type="Pfam" id="PF14907">
    <property type="entry name" value="NTP_transf_5"/>
    <property type="match status" value="1"/>
</dbReference>
<comment type="caution">
    <text evidence="1">The sequence shown here is derived from an EMBL/GenBank/DDBJ whole genome shotgun (WGS) entry which is preliminary data.</text>
</comment>
<evidence type="ECO:0000313" key="4">
    <source>
        <dbReference type="Proteomes" id="UP000474042"/>
    </source>
</evidence>
<proteinExistence type="predicted"/>
<dbReference type="RefSeq" id="WP_156211740.1">
    <property type="nucleotide sequence ID" value="NZ_BKBC01000018.1"/>
</dbReference>
<dbReference type="AlphaFoldDB" id="A0A512TLN5"/>
<dbReference type="Gene3D" id="3.30.460.40">
    <property type="match status" value="1"/>
</dbReference>
<protein>
    <recommendedName>
        <fullName evidence="5">Nucleotidyltransferase family protein</fullName>
    </recommendedName>
</protein>